<sequence length="79" mass="8479">RAIPHGLGITPKVVLIGTDIGRLDYDEIEPDIISYHVGATIAVNAVTSRTSTNFYVGNVADYTQSANATGINYHWVAFG</sequence>
<accession>A0A0F8YR59</accession>
<dbReference type="AlphaFoldDB" id="A0A0F8YR59"/>
<proteinExistence type="predicted"/>
<gene>
    <name evidence="1" type="ORF">LCGC14_3124320</name>
</gene>
<dbReference type="EMBL" id="LAZR01067988">
    <property type="protein sequence ID" value="KKK50506.1"/>
    <property type="molecule type" value="Genomic_DNA"/>
</dbReference>
<evidence type="ECO:0000313" key="1">
    <source>
        <dbReference type="EMBL" id="KKK50506.1"/>
    </source>
</evidence>
<organism evidence="1">
    <name type="scientific">marine sediment metagenome</name>
    <dbReference type="NCBI Taxonomy" id="412755"/>
    <lineage>
        <taxon>unclassified sequences</taxon>
        <taxon>metagenomes</taxon>
        <taxon>ecological metagenomes</taxon>
    </lineage>
</organism>
<comment type="caution">
    <text evidence="1">The sequence shown here is derived from an EMBL/GenBank/DDBJ whole genome shotgun (WGS) entry which is preliminary data.</text>
</comment>
<name>A0A0F8YR59_9ZZZZ</name>
<reference evidence="1" key="1">
    <citation type="journal article" date="2015" name="Nature">
        <title>Complex archaea that bridge the gap between prokaryotes and eukaryotes.</title>
        <authorList>
            <person name="Spang A."/>
            <person name="Saw J.H."/>
            <person name="Jorgensen S.L."/>
            <person name="Zaremba-Niedzwiedzka K."/>
            <person name="Martijn J."/>
            <person name="Lind A.E."/>
            <person name="van Eijk R."/>
            <person name="Schleper C."/>
            <person name="Guy L."/>
            <person name="Ettema T.J."/>
        </authorList>
    </citation>
    <scope>NUCLEOTIDE SEQUENCE</scope>
</reference>
<feature type="non-terminal residue" evidence="1">
    <location>
        <position position="1"/>
    </location>
</feature>
<protein>
    <submittedName>
        <fullName evidence="1">Uncharacterized protein</fullName>
    </submittedName>
</protein>